<reference evidence="1" key="1">
    <citation type="journal article" date="2014" name="Int. J. Syst. Evol. Microbiol.">
        <title>Complete genome sequence of Corynebacterium casei LMG S-19264T (=DSM 44701T), isolated from a smear-ripened cheese.</title>
        <authorList>
            <consortium name="US DOE Joint Genome Institute (JGI-PGF)"/>
            <person name="Walter F."/>
            <person name="Albersmeier A."/>
            <person name="Kalinowski J."/>
            <person name="Ruckert C."/>
        </authorList>
    </citation>
    <scope>NUCLEOTIDE SEQUENCE</scope>
    <source>
        <strain evidence="1">CGMCC 1.15095</strain>
    </source>
</reference>
<dbReference type="EMBL" id="BMHK01000011">
    <property type="protein sequence ID" value="GGC00863.1"/>
    <property type="molecule type" value="Genomic_DNA"/>
</dbReference>
<name>A0A916TSA8_9SPHN</name>
<reference evidence="1" key="2">
    <citation type="submission" date="2020-09" db="EMBL/GenBank/DDBJ databases">
        <authorList>
            <person name="Sun Q."/>
            <person name="Zhou Y."/>
        </authorList>
    </citation>
    <scope>NUCLEOTIDE SEQUENCE</scope>
    <source>
        <strain evidence="1">CGMCC 1.15095</strain>
    </source>
</reference>
<sequence>MSPMGRVQGARKGNNGGKAHLFPARLYKRGARHIIDLLRDKAFEIGQRIPTEWEPPMGLFIPGSLDRLPIFNVPCRLLLSPAN</sequence>
<protein>
    <submittedName>
        <fullName evidence="1">Uncharacterized protein</fullName>
    </submittedName>
</protein>
<comment type="caution">
    <text evidence="1">The sequence shown here is derived from an EMBL/GenBank/DDBJ whole genome shotgun (WGS) entry which is preliminary data.</text>
</comment>
<proteinExistence type="predicted"/>
<accession>A0A916TSA8</accession>
<evidence type="ECO:0000313" key="2">
    <source>
        <dbReference type="Proteomes" id="UP000608154"/>
    </source>
</evidence>
<organism evidence="1 2">
    <name type="scientific">Novosphingobium endophyticum</name>
    <dbReference type="NCBI Taxonomy" id="1955250"/>
    <lineage>
        <taxon>Bacteria</taxon>
        <taxon>Pseudomonadati</taxon>
        <taxon>Pseudomonadota</taxon>
        <taxon>Alphaproteobacteria</taxon>
        <taxon>Sphingomonadales</taxon>
        <taxon>Sphingomonadaceae</taxon>
        <taxon>Novosphingobium</taxon>
    </lineage>
</organism>
<gene>
    <name evidence="1" type="ORF">GCM10011494_19260</name>
</gene>
<keyword evidence="2" id="KW-1185">Reference proteome</keyword>
<dbReference type="AlphaFoldDB" id="A0A916TSA8"/>
<evidence type="ECO:0000313" key="1">
    <source>
        <dbReference type="EMBL" id="GGC00863.1"/>
    </source>
</evidence>
<dbReference type="Proteomes" id="UP000608154">
    <property type="component" value="Unassembled WGS sequence"/>
</dbReference>